<name>A0A816G3W7_ADIRI</name>
<dbReference type="AlphaFoldDB" id="A0A816G3W7"/>
<sequence>MRGRKFQCATTTCPPFVSAVISTNIKCQMTCLAQVYCRAASFHESNSSCELFTDMSNEIGNMLTDVNIITTIVIAGTRSPPELTTTTTTSTATTSSTTETTTTSTSTTTPPIGRISLAAVNGTIAGVYNTSVDGDSTAATPGYGVGQYSASETPGDACDNDASTKYVNFGSCTISDNNTQCGLNTGLHFELQRGSAVVRALQMYTANDYSERDPLTVSLEGSNQSGSNLTLGSSWTLIYNGNSGLQNDPGRRSGGSIQQINNTISYRSYRFLVSGKRSTSDSVQYSEL</sequence>
<gene>
    <name evidence="3" type="ORF">XAT740_LOCUS58354</name>
</gene>
<evidence type="ECO:0000259" key="2">
    <source>
        <dbReference type="Pfam" id="PF00024"/>
    </source>
</evidence>
<evidence type="ECO:0000313" key="3">
    <source>
        <dbReference type="EMBL" id="CAF1669271.1"/>
    </source>
</evidence>
<dbReference type="Pfam" id="PF00024">
    <property type="entry name" value="PAN_1"/>
    <property type="match status" value="1"/>
</dbReference>
<accession>A0A816G3W7</accession>
<reference evidence="3" key="1">
    <citation type="submission" date="2021-02" db="EMBL/GenBank/DDBJ databases">
        <authorList>
            <person name="Nowell W R."/>
        </authorList>
    </citation>
    <scope>NUCLEOTIDE SEQUENCE</scope>
</reference>
<feature type="region of interest" description="Disordered" evidence="1">
    <location>
        <begin position="79"/>
        <end position="112"/>
    </location>
</feature>
<dbReference type="Proteomes" id="UP000663828">
    <property type="component" value="Unassembled WGS sequence"/>
</dbReference>
<dbReference type="InterPro" id="IPR003609">
    <property type="entry name" value="Pan_app"/>
</dbReference>
<evidence type="ECO:0000256" key="1">
    <source>
        <dbReference type="SAM" id="MobiDB-lite"/>
    </source>
</evidence>
<feature type="domain" description="Apple" evidence="2">
    <location>
        <begin position="22"/>
        <end position="58"/>
    </location>
</feature>
<evidence type="ECO:0000313" key="4">
    <source>
        <dbReference type="Proteomes" id="UP000663828"/>
    </source>
</evidence>
<feature type="compositionally biased region" description="Low complexity" evidence="1">
    <location>
        <begin position="84"/>
        <end position="109"/>
    </location>
</feature>
<comment type="caution">
    <text evidence="3">The sequence shown here is derived from an EMBL/GenBank/DDBJ whole genome shotgun (WGS) entry which is preliminary data.</text>
</comment>
<feature type="non-terminal residue" evidence="3">
    <location>
        <position position="1"/>
    </location>
</feature>
<protein>
    <recommendedName>
        <fullName evidence="2">Apple domain-containing protein</fullName>
    </recommendedName>
</protein>
<organism evidence="3 4">
    <name type="scientific">Adineta ricciae</name>
    <name type="common">Rotifer</name>
    <dbReference type="NCBI Taxonomy" id="249248"/>
    <lineage>
        <taxon>Eukaryota</taxon>
        <taxon>Metazoa</taxon>
        <taxon>Spiralia</taxon>
        <taxon>Gnathifera</taxon>
        <taxon>Rotifera</taxon>
        <taxon>Eurotatoria</taxon>
        <taxon>Bdelloidea</taxon>
        <taxon>Adinetida</taxon>
        <taxon>Adinetidae</taxon>
        <taxon>Adineta</taxon>
    </lineage>
</organism>
<keyword evidence="4" id="KW-1185">Reference proteome</keyword>
<dbReference type="EMBL" id="CAJNOR010012696">
    <property type="protein sequence ID" value="CAF1669271.1"/>
    <property type="molecule type" value="Genomic_DNA"/>
</dbReference>
<proteinExistence type="predicted"/>